<sequence>MAFEVSDGSKMQAVGFQDSSLKPLRSDGRHRRSKSFPEKKFNKDDWGNFPQPSHHLKMDTEKIDHLDAKKKKSSASKLQSSLKQEILQLEKRLRDQFAERRVLEKALGYGSSSHDNSNETLMPKPTKELIKEITVLELEVVYLEQYLLSLYRKAFNQQISSLSRSTTDERLNSRLLTPEQSAKLQSRRLVLPQNPIISSMRESNAVGSVGKFTKPSVPRSQSSLSQRSVCSIKPSPPVKNPAKVLRACHSLPLSFQQCAQNDASNIISLAEHLGARIEDLVPETPNKVSEEMIRCMGAIYCKLADPPLVLHGRPSSPSSSLSSVSAFSPRDQCDMWSPRRRNDSSFDERLESLFKIEGLKEFSGPYSTMVEVQGISRDNQRINDVEPMLKDFRSLVSRLEKVDPRSMKNEEKLAFWINTHNALVMQAYLEDAIPQNSLKRGLLLSKVAYNVGGQILTAETIQSSILGCRTPRPGQWLRTFFFPKMKFKSGDDRQSYAIEHPEPLLHFALSSGSRSDPAVRIYTAKRVFQELEAAKEEYIMSLVNLHKEHKILLPKLIESFAKDSSLRSLEVIDMIQKCLPENQQRSMQRSKQGRTRKSIEWVSHNFAFRYFLSKELVK</sequence>
<evidence type="ECO:0000313" key="2">
    <source>
        <dbReference type="Proteomes" id="UP001234297"/>
    </source>
</evidence>
<dbReference type="Proteomes" id="UP001234297">
    <property type="component" value="Chromosome 2"/>
</dbReference>
<dbReference type="EMBL" id="CM056810">
    <property type="protein sequence ID" value="KAJ8645710.1"/>
    <property type="molecule type" value="Genomic_DNA"/>
</dbReference>
<gene>
    <name evidence="1" type="ORF">MRB53_007458</name>
</gene>
<name>A0ACC2MJX2_PERAE</name>
<keyword evidence="2" id="KW-1185">Reference proteome</keyword>
<reference evidence="1 2" key="1">
    <citation type="journal article" date="2022" name="Hortic Res">
        <title>A haplotype resolved chromosomal level avocado genome allows analysis of novel avocado genes.</title>
        <authorList>
            <person name="Nath O."/>
            <person name="Fletcher S.J."/>
            <person name="Hayward A."/>
            <person name="Shaw L.M."/>
            <person name="Masouleh A.K."/>
            <person name="Furtado A."/>
            <person name="Henry R.J."/>
            <person name="Mitter N."/>
        </authorList>
    </citation>
    <scope>NUCLEOTIDE SEQUENCE [LARGE SCALE GENOMIC DNA]</scope>
    <source>
        <strain evidence="2">cv. Hass</strain>
    </source>
</reference>
<comment type="caution">
    <text evidence="1">The sequence shown here is derived from an EMBL/GenBank/DDBJ whole genome shotgun (WGS) entry which is preliminary data.</text>
</comment>
<organism evidence="1 2">
    <name type="scientific">Persea americana</name>
    <name type="common">Avocado</name>
    <dbReference type="NCBI Taxonomy" id="3435"/>
    <lineage>
        <taxon>Eukaryota</taxon>
        <taxon>Viridiplantae</taxon>
        <taxon>Streptophyta</taxon>
        <taxon>Embryophyta</taxon>
        <taxon>Tracheophyta</taxon>
        <taxon>Spermatophyta</taxon>
        <taxon>Magnoliopsida</taxon>
        <taxon>Magnoliidae</taxon>
        <taxon>Laurales</taxon>
        <taxon>Lauraceae</taxon>
        <taxon>Persea</taxon>
    </lineage>
</organism>
<protein>
    <submittedName>
        <fullName evidence="1">Uncharacterized protein</fullName>
    </submittedName>
</protein>
<accession>A0ACC2MJX2</accession>
<proteinExistence type="predicted"/>
<evidence type="ECO:0000313" key="1">
    <source>
        <dbReference type="EMBL" id="KAJ8645710.1"/>
    </source>
</evidence>